<gene>
    <name evidence="2" type="ORF">SAY87_030737</name>
</gene>
<protein>
    <submittedName>
        <fullName evidence="2">Uncharacterized protein</fullName>
    </submittedName>
</protein>
<evidence type="ECO:0000256" key="1">
    <source>
        <dbReference type="SAM" id="MobiDB-lite"/>
    </source>
</evidence>
<dbReference type="InterPro" id="IPR039280">
    <property type="entry name" value="VUP"/>
</dbReference>
<dbReference type="Proteomes" id="UP001345219">
    <property type="component" value="Chromosome 24"/>
</dbReference>
<evidence type="ECO:0000313" key="3">
    <source>
        <dbReference type="Proteomes" id="UP001345219"/>
    </source>
</evidence>
<feature type="compositionally biased region" description="Polar residues" evidence="1">
    <location>
        <begin position="132"/>
        <end position="141"/>
    </location>
</feature>
<name>A0AAN7KNY8_9MYRT</name>
<organism evidence="2 3">
    <name type="scientific">Trapa incisa</name>
    <dbReference type="NCBI Taxonomy" id="236973"/>
    <lineage>
        <taxon>Eukaryota</taxon>
        <taxon>Viridiplantae</taxon>
        <taxon>Streptophyta</taxon>
        <taxon>Embryophyta</taxon>
        <taxon>Tracheophyta</taxon>
        <taxon>Spermatophyta</taxon>
        <taxon>Magnoliopsida</taxon>
        <taxon>eudicotyledons</taxon>
        <taxon>Gunneridae</taxon>
        <taxon>Pentapetalae</taxon>
        <taxon>rosids</taxon>
        <taxon>malvids</taxon>
        <taxon>Myrtales</taxon>
        <taxon>Lythraceae</taxon>
        <taxon>Trapa</taxon>
    </lineage>
</organism>
<dbReference type="PANTHER" id="PTHR33974">
    <property type="entry name" value="VASCULAR-RELATED UNKNOWN PROTEIN 1-RELATED"/>
    <property type="match status" value="1"/>
</dbReference>
<accession>A0AAN7KNY8</accession>
<evidence type="ECO:0000313" key="2">
    <source>
        <dbReference type="EMBL" id="KAK4770205.1"/>
    </source>
</evidence>
<keyword evidence="3" id="KW-1185">Reference proteome</keyword>
<reference evidence="2 3" key="1">
    <citation type="journal article" date="2023" name="Hortic Res">
        <title>Pangenome of water caltrop reveals structural variations and asymmetric subgenome divergence after allopolyploidization.</title>
        <authorList>
            <person name="Zhang X."/>
            <person name="Chen Y."/>
            <person name="Wang L."/>
            <person name="Yuan Y."/>
            <person name="Fang M."/>
            <person name="Shi L."/>
            <person name="Lu R."/>
            <person name="Comes H.P."/>
            <person name="Ma Y."/>
            <person name="Chen Y."/>
            <person name="Huang G."/>
            <person name="Zhou Y."/>
            <person name="Zheng Z."/>
            <person name="Qiu Y."/>
        </authorList>
    </citation>
    <scope>NUCLEOTIDE SEQUENCE [LARGE SCALE GENOMIC DNA]</scope>
    <source>
        <tissue evidence="2">Roots</tissue>
    </source>
</reference>
<dbReference type="PANTHER" id="PTHR33974:SF2">
    <property type="entry name" value="VASCULAR-RELATED UNKNOWN PROTEIN 1"/>
    <property type="match status" value="1"/>
</dbReference>
<dbReference type="AlphaFoldDB" id="A0AAN7KNY8"/>
<sequence>MSSPMEGSRSCSPLINYSTKGPYISFQETALTDHHGQAEEESGWTTYLQDFSKYRSSTPRLEHHISFTSPSLSLGSSLISDAASRYHDPPMSPPDCLGYNQAAGTKKLSLVKNRMPKKLMEEEEEENPLEDTASSPVSTPTILDDHKRMDNISRRVGDFLPNFFGGRGSSSYHHHHGIVMESIDGGKEKGPKGQNRVSSTTGLLDRTGDCAWCLCPCSQMTLAD</sequence>
<proteinExistence type="predicted"/>
<dbReference type="GO" id="GO:0010089">
    <property type="term" value="P:xylem development"/>
    <property type="evidence" value="ECO:0007669"/>
    <property type="project" value="InterPro"/>
</dbReference>
<dbReference type="EMBL" id="JAXIOK010000005">
    <property type="protein sequence ID" value="KAK4770205.1"/>
    <property type="molecule type" value="Genomic_DNA"/>
</dbReference>
<feature type="region of interest" description="Disordered" evidence="1">
    <location>
        <begin position="118"/>
        <end position="143"/>
    </location>
</feature>
<comment type="caution">
    <text evidence="2">The sequence shown here is derived from an EMBL/GenBank/DDBJ whole genome shotgun (WGS) entry which is preliminary data.</text>
</comment>